<dbReference type="AlphaFoldDB" id="A0A934PVR0"/>
<accession>A0A934PVR0</accession>
<comment type="caution">
    <text evidence="3">The sequence shown here is derived from an EMBL/GenBank/DDBJ whole genome shotgun (WGS) entry which is preliminary data.</text>
</comment>
<feature type="transmembrane region" description="Helical" evidence="1">
    <location>
        <begin position="73"/>
        <end position="98"/>
    </location>
</feature>
<dbReference type="GO" id="GO:0008237">
    <property type="term" value="F:metallopeptidase activity"/>
    <property type="evidence" value="ECO:0007669"/>
    <property type="project" value="UniProtKB-KW"/>
</dbReference>
<reference evidence="3" key="1">
    <citation type="submission" date="2020-12" db="EMBL/GenBank/DDBJ databases">
        <title>Ramlibacter sp. nov., isolated from a freshwater alga, Cryptomonas.</title>
        <authorList>
            <person name="Kim H.M."/>
            <person name="Jeon C.O."/>
        </authorList>
    </citation>
    <scope>NUCLEOTIDE SEQUENCE</scope>
    <source>
        <strain evidence="3">CrO1</strain>
    </source>
</reference>
<feature type="domain" description="CAAX prenyl protease 2/Lysostaphin resistance protein A-like" evidence="2">
    <location>
        <begin position="114"/>
        <end position="205"/>
    </location>
</feature>
<keyword evidence="3" id="KW-0645">Protease</keyword>
<evidence type="ECO:0000256" key="1">
    <source>
        <dbReference type="SAM" id="Phobius"/>
    </source>
</evidence>
<evidence type="ECO:0000313" key="3">
    <source>
        <dbReference type="EMBL" id="MBK0391355.1"/>
    </source>
</evidence>
<keyword evidence="4" id="KW-1185">Reference proteome</keyword>
<dbReference type="GO" id="GO:0004175">
    <property type="term" value="F:endopeptidase activity"/>
    <property type="evidence" value="ECO:0007669"/>
    <property type="project" value="UniProtKB-ARBA"/>
</dbReference>
<feature type="transmembrane region" description="Helical" evidence="1">
    <location>
        <begin position="32"/>
        <end position="53"/>
    </location>
</feature>
<feature type="transmembrane region" description="Helical" evidence="1">
    <location>
        <begin position="141"/>
        <end position="161"/>
    </location>
</feature>
<organism evidence="3 4">
    <name type="scientific">Ramlibacter algicola</name>
    <dbReference type="NCBI Taxonomy" id="2795217"/>
    <lineage>
        <taxon>Bacteria</taxon>
        <taxon>Pseudomonadati</taxon>
        <taxon>Pseudomonadota</taxon>
        <taxon>Betaproteobacteria</taxon>
        <taxon>Burkholderiales</taxon>
        <taxon>Comamonadaceae</taxon>
        <taxon>Ramlibacter</taxon>
    </lineage>
</organism>
<dbReference type="RefSeq" id="WP_200786178.1">
    <property type="nucleotide sequence ID" value="NZ_JAEDAO010000001.1"/>
</dbReference>
<gene>
    <name evidence="3" type="ORF">I8E28_02010</name>
</gene>
<name>A0A934PVR0_9BURK</name>
<keyword evidence="1" id="KW-0812">Transmembrane</keyword>
<dbReference type="GO" id="GO:0080120">
    <property type="term" value="P:CAAX-box protein maturation"/>
    <property type="evidence" value="ECO:0007669"/>
    <property type="project" value="UniProtKB-ARBA"/>
</dbReference>
<keyword evidence="1" id="KW-1133">Transmembrane helix</keyword>
<dbReference type="EMBL" id="JAEDAO010000001">
    <property type="protein sequence ID" value="MBK0391355.1"/>
    <property type="molecule type" value="Genomic_DNA"/>
</dbReference>
<feature type="transmembrane region" description="Helical" evidence="1">
    <location>
        <begin position="226"/>
        <end position="243"/>
    </location>
</feature>
<feature type="transmembrane region" description="Helical" evidence="1">
    <location>
        <begin position="6"/>
        <end position="25"/>
    </location>
</feature>
<proteinExistence type="predicted"/>
<keyword evidence="1" id="KW-0472">Membrane</keyword>
<dbReference type="Pfam" id="PF02517">
    <property type="entry name" value="Rce1-like"/>
    <property type="match status" value="1"/>
</dbReference>
<evidence type="ECO:0000313" key="4">
    <source>
        <dbReference type="Proteomes" id="UP000617041"/>
    </source>
</evidence>
<sequence length="257" mass="27561">MSPLSAARPRFWLFAFGPLFLAYHLPEVAARLGVAAGVASAALLLFFPLAFWLGRRSGPGPLSAYGLAPRNEWWAWLAALFLLAVVAKIAAIAIGVHWGLYLSGGPAGRAIDAGTWFSLLLVTFVPSLAEDILTRGVFAQSPLARSGLVFVVATAAVYVLNHVWRLGAGWREWFMLLCFGIAYGLAFWRTGTLWAALGLHWGWNFAGQAIDAAWQVDVHAQGGVKVLSAAVHLGMALVVVAVTKRGGGRDGFRLPPE</sequence>
<keyword evidence="3" id="KW-0482">Metalloprotease</keyword>
<evidence type="ECO:0000259" key="2">
    <source>
        <dbReference type="Pfam" id="PF02517"/>
    </source>
</evidence>
<keyword evidence="3" id="KW-0378">Hydrolase</keyword>
<dbReference type="InterPro" id="IPR003675">
    <property type="entry name" value="Rce1/LyrA-like_dom"/>
</dbReference>
<protein>
    <submittedName>
        <fullName evidence="3">CPBP family intramembrane metalloprotease</fullName>
    </submittedName>
</protein>
<feature type="transmembrane region" description="Helical" evidence="1">
    <location>
        <begin position="173"/>
        <end position="197"/>
    </location>
</feature>
<dbReference type="Proteomes" id="UP000617041">
    <property type="component" value="Unassembled WGS sequence"/>
</dbReference>
<feature type="transmembrane region" description="Helical" evidence="1">
    <location>
        <begin position="110"/>
        <end position="129"/>
    </location>
</feature>